<sequence>MPPKFSPPTSHREDIARHPHRNPDYGGNPLAHIHSNTSDGAQSLRLPAFGGGLQPGLYKPPPFKFGNPVPLGLSGFASTTFLLSMINLNTKNLGGQSSMVMAPAYAYGGFVQLLAGMWEIVLGNVFGGTALSTYGGFWISLGIVLTPGGFRIEHTYGVPDFYTAYLDAANNNGEPDPTLTRLGGGFGIAAAFIAWYNMIAGIADPSNSFFMIPVIHFPWSEKGRERRKAKRDRNDSDASDRRQSFGDLIGGRVLSLPSPTRDECEVRSGLSWIGEGQKGHPTAIRSSMTDTSPNNHDDGRPEHEAVASTPTSSHHADRDGSSQSLRSAKDRSCPFCGQAFTSSSLGRHLDLYIKPRNPKPVDGVHDVEEIKKLRGGITRRQPKANLKPGANINASGWGKNGSEAGTPDPEPSGRGSGGSGGGGSAGKAHSSGPSLHPRHGLTARVTDASPEYEPPSNPMREHRRPVQTSFNAPNWQATGVINDLPPRRPSSNPNQRHSEQFGQVQRIQQMRKDNAGNRVQRPEAEDISTLKLQEAA</sequence>
<feature type="compositionally biased region" description="Polar residues" evidence="6">
    <location>
        <begin position="466"/>
        <end position="479"/>
    </location>
</feature>
<name>A0A3M6Y120_HORWE</name>
<evidence type="ECO:0000256" key="1">
    <source>
        <dbReference type="ARBA" id="ARBA00004141"/>
    </source>
</evidence>
<reference evidence="8 9" key="1">
    <citation type="journal article" date="2018" name="BMC Genomics">
        <title>Genomic evidence for intraspecific hybridization in a clonal and extremely halotolerant yeast.</title>
        <authorList>
            <person name="Gostincar C."/>
            <person name="Stajich J.E."/>
            <person name="Zupancic J."/>
            <person name="Zalar P."/>
            <person name="Gunde-Cimerman N."/>
        </authorList>
    </citation>
    <scope>NUCLEOTIDE SEQUENCE [LARGE SCALE GENOMIC DNA]</scope>
    <source>
        <strain evidence="8 9">EXF-6669</strain>
    </source>
</reference>
<dbReference type="NCBIfam" id="NF038013">
    <property type="entry name" value="AceTr_1"/>
    <property type="match status" value="1"/>
</dbReference>
<dbReference type="InterPro" id="IPR000791">
    <property type="entry name" value="Gpr1/Fun34/SatP-like"/>
</dbReference>
<keyword evidence="3 7" id="KW-0812">Transmembrane</keyword>
<dbReference type="PANTHER" id="PTHR31123">
    <property type="entry name" value="ACCUMULATION OF DYADS PROTEIN 2-RELATED"/>
    <property type="match status" value="1"/>
</dbReference>
<comment type="similarity">
    <text evidence="2">Belongs to the acetate uptake transporter (AceTr) (TC 2.A.96) family.</text>
</comment>
<dbReference type="InterPro" id="IPR047622">
    <property type="entry name" value="GPR1_FUN34_YAAH"/>
</dbReference>
<evidence type="ECO:0000256" key="5">
    <source>
        <dbReference type="ARBA" id="ARBA00023136"/>
    </source>
</evidence>
<feature type="transmembrane region" description="Helical" evidence="7">
    <location>
        <begin position="124"/>
        <end position="145"/>
    </location>
</feature>
<dbReference type="InterPro" id="IPR051633">
    <property type="entry name" value="AceTr"/>
</dbReference>
<evidence type="ECO:0000256" key="2">
    <source>
        <dbReference type="ARBA" id="ARBA00005587"/>
    </source>
</evidence>
<feature type="compositionally biased region" description="Basic and acidic residues" evidence="6">
    <location>
        <begin position="295"/>
        <end position="305"/>
    </location>
</feature>
<feature type="compositionally biased region" description="Polar residues" evidence="6">
    <location>
        <begin position="284"/>
        <end position="294"/>
    </location>
</feature>
<accession>A0A3M6Y120</accession>
<feature type="compositionally biased region" description="Basic and acidic residues" evidence="6">
    <location>
        <begin position="10"/>
        <end position="23"/>
    </location>
</feature>
<dbReference type="GO" id="GO:0005886">
    <property type="term" value="C:plasma membrane"/>
    <property type="evidence" value="ECO:0007669"/>
    <property type="project" value="TreeGrafter"/>
</dbReference>
<feature type="region of interest" description="Disordered" evidence="6">
    <location>
        <begin position="1"/>
        <end position="38"/>
    </location>
</feature>
<dbReference type="EMBL" id="QWIL01002133">
    <property type="protein sequence ID" value="RMX96648.1"/>
    <property type="molecule type" value="Genomic_DNA"/>
</dbReference>
<evidence type="ECO:0000313" key="9">
    <source>
        <dbReference type="Proteomes" id="UP000271337"/>
    </source>
</evidence>
<dbReference type="AlphaFoldDB" id="A0A3M6Y120"/>
<feature type="region of interest" description="Disordered" evidence="6">
    <location>
        <begin position="223"/>
        <end position="244"/>
    </location>
</feature>
<feature type="compositionally biased region" description="Basic and acidic residues" evidence="6">
    <location>
        <begin position="510"/>
        <end position="524"/>
    </location>
</feature>
<dbReference type="VEuPathDB" id="FungiDB:BTJ68_12613"/>
<dbReference type="PROSITE" id="PS01114">
    <property type="entry name" value="GPR1_FUN34_YAAH"/>
    <property type="match status" value="1"/>
</dbReference>
<feature type="region of interest" description="Disordered" evidence="6">
    <location>
        <begin position="373"/>
        <end position="536"/>
    </location>
</feature>
<feature type="compositionally biased region" description="Basic and acidic residues" evidence="6">
    <location>
        <begin position="232"/>
        <end position="244"/>
    </location>
</feature>
<evidence type="ECO:0000313" key="8">
    <source>
        <dbReference type="EMBL" id="RMX96648.1"/>
    </source>
</evidence>
<gene>
    <name evidence="8" type="ORF">D0867_13066</name>
</gene>
<feature type="non-terminal residue" evidence="8">
    <location>
        <position position="536"/>
    </location>
</feature>
<dbReference type="GO" id="GO:0015123">
    <property type="term" value="F:acetate transmembrane transporter activity"/>
    <property type="evidence" value="ECO:0007669"/>
    <property type="project" value="TreeGrafter"/>
</dbReference>
<proteinExistence type="inferred from homology"/>
<dbReference type="Pfam" id="PF01184">
    <property type="entry name" value="Gpr1_Fun34_YaaH"/>
    <property type="match status" value="2"/>
</dbReference>
<comment type="caution">
    <text evidence="8">The sequence shown here is derived from an EMBL/GenBank/DDBJ whole genome shotgun (WGS) entry which is preliminary data.</text>
</comment>
<comment type="subcellular location">
    <subcellularLocation>
        <location evidence="1">Membrane</location>
        <topology evidence="1">Multi-pass membrane protein</topology>
    </subcellularLocation>
</comment>
<evidence type="ECO:0000256" key="4">
    <source>
        <dbReference type="ARBA" id="ARBA00022989"/>
    </source>
</evidence>
<feature type="transmembrane region" description="Helical" evidence="7">
    <location>
        <begin position="69"/>
        <end position="88"/>
    </location>
</feature>
<evidence type="ECO:0000256" key="7">
    <source>
        <dbReference type="SAM" id="Phobius"/>
    </source>
</evidence>
<dbReference type="VEuPathDB" id="FungiDB:BTJ68_07807"/>
<feature type="compositionally biased region" description="Gly residues" evidence="6">
    <location>
        <begin position="414"/>
        <end position="425"/>
    </location>
</feature>
<feature type="transmembrane region" description="Helical" evidence="7">
    <location>
        <begin position="100"/>
        <end position="118"/>
    </location>
</feature>
<evidence type="ECO:0000256" key="6">
    <source>
        <dbReference type="SAM" id="MobiDB-lite"/>
    </source>
</evidence>
<keyword evidence="4 7" id="KW-1133">Transmembrane helix</keyword>
<feature type="region of interest" description="Disordered" evidence="6">
    <location>
        <begin position="268"/>
        <end position="332"/>
    </location>
</feature>
<protein>
    <submittedName>
        <fullName evidence="8">Uncharacterized protein</fullName>
    </submittedName>
</protein>
<dbReference type="Proteomes" id="UP000271337">
    <property type="component" value="Unassembled WGS sequence"/>
</dbReference>
<keyword evidence="5 7" id="KW-0472">Membrane</keyword>
<organism evidence="8 9">
    <name type="scientific">Hortaea werneckii</name>
    <name type="common">Black yeast</name>
    <name type="synonym">Cladosporium werneckii</name>
    <dbReference type="NCBI Taxonomy" id="91943"/>
    <lineage>
        <taxon>Eukaryota</taxon>
        <taxon>Fungi</taxon>
        <taxon>Dikarya</taxon>
        <taxon>Ascomycota</taxon>
        <taxon>Pezizomycotina</taxon>
        <taxon>Dothideomycetes</taxon>
        <taxon>Dothideomycetidae</taxon>
        <taxon>Mycosphaerellales</taxon>
        <taxon>Teratosphaeriaceae</taxon>
        <taxon>Hortaea</taxon>
    </lineage>
</organism>
<dbReference type="OrthoDB" id="3905365at2759"/>
<evidence type="ECO:0000256" key="3">
    <source>
        <dbReference type="ARBA" id="ARBA00022692"/>
    </source>
</evidence>
<dbReference type="PANTHER" id="PTHR31123:SF1">
    <property type="entry name" value="ACCUMULATION OF DYADS PROTEIN 2-RELATED"/>
    <property type="match status" value="1"/>
</dbReference>